<dbReference type="Proteomes" id="UP000249396">
    <property type="component" value="Unassembled WGS sequence"/>
</dbReference>
<dbReference type="InterPro" id="IPR002145">
    <property type="entry name" value="CopG"/>
</dbReference>
<sequence>MTTTLGIKVDEEIRSRLKTLGAARQRSTHWIMKEAILRYLEREEEIERRNKDADEAWKEYRETGQYVSHEDMTAWLDTWGTDKEAQCPAITKQG</sequence>
<name>A0A2W4SAQ9_9GAMM</name>
<dbReference type="EMBL" id="QJPH01000592">
    <property type="protein sequence ID" value="PZN68877.1"/>
    <property type="molecule type" value="Genomic_DNA"/>
</dbReference>
<accession>A0A2W4SAQ9</accession>
<protein>
    <submittedName>
        <fullName evidence="2">CopG family transcriptional regulator</fullName>
    </submittedName>
</protein>
<feature type="domain" description="Ribbon-helix-helix protein CopG" evidence="1">
    <location>
        <begin position="5"/>
        <end position="43"/>
    </location>
</feature>
<proteinExistence type="predicted"/>
<evidence type="ECO:0000259" key="1">
    <source>
        <dbReference type="Pfam" id="PF01402"/>
    </source>
</evidence>
<dbReference type="InterPro" id="IPR013321">
    <property type="entry name" value="Arc_rbn_hlx_hlx"/>
</dbReference>
<evidence type="ECO:0000313" key="3">
    <source>
        <dbReference type="Proteomes" id="UP000249396"/>
    </source>
</evidence>
<dbReference type="GO" id="GO:0006355">
    <property type="term" value="P:regulation of DNA-templated transcription"/>
    <property type="evidence" value="ECO:0007669"/>
    <property type="project" value="InterPro"/>
</dbReference>
<dbReference type="Pfam" id="PF01402">
    <property type="entry name" value="RHH_1"/>
    <property type="match status" value="1"/>
</dbReference>
<reference evidence="2 3" key="1">
    <citation type="journal article" date="2018" name="Aquat. Microb. Ecol.">
        <title>Gammaproteobacterial methanotrophs dominate.</title>
        <authorList>
            <person name="Rissanen A.J."/>
            <person name="Saarenheimo J."/>
            <person name="Tiirola M."/>
            <person name="Peura S."/>
            <person name="Aalto S.L."/>
            <person name="Karvinen A."/>
            <person name="Nykanen H."/>
        </authorList>
    </citation>
    <scope>NUCLEOTIDE SEQUENCE [LARGE SCALE GENOMIC DNA]</scope>
    <source>
        <strain evidence="2">AMbin10</strain>
    </source>
</reference>
<gene>
    <name evidence="2" type="ORF">DM484_30660</name>
</gene>
<organism evidence="2 3">
    <name type="scientific">Candidatus Methylumidiphilus alinenensis</name>
    <dbReference type="NCBI Taxonomy" id="2202197"/>
    <lineage>
        <taxon>Bacteria</taxon>
        <taxon>Pseudomonadati</taxon>
        <taxon>Pseudomonadota</taxon>
        <taxon>Gammaproteobacteria</taxon>
        <taxon>Methylococcales</taxon>
        <taxon>Candidatus Methylumidiphilus</taxon>
    </lineage>
</organism>
<dbReference type="SUPFAM" id="SSF47598">
    <property type="entry name" value="Ribbon-helix-helix"/>
    <property type="match status" value="1"/>
</dbReference>
<dbReference type="CDD" id="cd22233">
    <property type="entry name" value="RHH_CopAso-like"/>
    <property type="match status" value="1"/>
</dbReference>
<dbReference type="Gene3D" id="1.10.1220.10">
    <property type="entry name" value="Met repressor-like"/>
    <property type="match status" value="1"/>
</dbReference>
<evidence type="ECO:0000313" key="2">
    <source>
        <dbReference type="EMBL" id="PZN68877.1"/>
    </source>
</evidence>
<dbReference type="AlphaFoldDB" id="A0A2W4SAQ9"/>
<comment type="caution">
    <text evidence="2">The sequence shown here is derived from an EMBL/GenBank/DDBJ whole genome shotgun (WGS) entry which is preliminary data.</text>
</comment>
<dbReference type="InterPro" id="IPR010985">
    <property type="entry name" value="Ribbon_hlx_hlx"/>
</dbReference>